<dbReference type="EMBL" id="CP002961">
    <property type="protein sequence ID" value="AFK03451.1"/>
    <property type="molecule type" value="Genomic_DNA"/>
</dbReference>
<dbReference type="InterPro" id="IPR026444">
    <property type="entry name" value="Secre_tail"/>
</dbReference>
<dbReference type="Gene3D" id="3.40.390.10">
    <property type="entry name" value="Collagenase (Catalytic Domain)"/>
    <property type="match status" value="1"/>
</dbReference>
<protein>
    <recommendedName>
        <fullName evidence="2">Secretion system C-terminal sorting domain-containing protein</fullName>
    </recommendedName>
</protein>
<evidence type="ECO:0000313" key="4">
    <source>
        <dbReference type="Proteomes" id="UP000002875"/>
    </source>
</evidence>
<keyword evidence="1" id="KW-0732">Signal</keyword>
<feature type="domain" description="Secretion system C-terminal sorting" evidence="2">
    <location>
        <begin position="821"/>
        <end position="895"/>
    </location>
</feature>
<name>A0ABN4AM74_EMTOG</name>
<feature type="signal peptide" evidence="1">
    <location>
        <begin position="1"/>
        <end position="19"/>
    </location>
</feature>
<evidence type="ECO:0000259" key="2">
    <source>
        <dbReference type="Pfam" id="PF18962"/>
    </source>
</evidence>
<dbReference type="RefSeq" id="WP_015029148.1">
    <property type="nucleotide sequence ID" value="NC_018748.1"/>
</dbReference>
<dbReference type="NCBIfam" id="TIGR04183">
    <property type="entry name" value="Por_Secre_tail"/>
    <property type="match status" value="1"/>
</dbReference>
<feature type="chain" id="PRO_5046258001" description="Secretion system C-terminal sorting domain-containing protein" evidence="1">
    <location>
        <begin position="20"/>
        <end position="897"/>
    </location>
</feature>
<gene>
    <name evidence="3" type="ordered locus">Emtol_2313</name>
</gene>
<keyword evidence="4" id="KW-1185">Reference proteome</keyword>
<reference evidence="3 4" key="1">
    <citation type="submission" date="2011-07" db="EMBL/GenBank/DDBJ databases">
        <title>The complete genome of chromosome of Emticicia oligotrophica DSM 17448.</title>
        <authorList>
            <consortium name="US DOE Joint Genome Institute (JGI-PGF)"/>
            <person name="Lucas S."/>
            <person name="Han J."/>
            <person name="Lapidus A."/>
            <person name="Bruce D."/>
            <person name="Goodwin L."/>
            <person name="Pitluck S."/>
            <person name="Peters L."/>
            <person name="Kyrpides N."/>
            <person name="Mavromatis K."/>
            <person name="Ivanova N."/>
            <person name="Ovchinnikova G."/>
            <person name="Teshima H."/>
            <person name="Detter J.C."/>
            <person name="Tapia R."/>
            <person name="Han C."/>
            <person name="Land M."/>
            <person name="Hauser L."/>
            <person name="Markowitz V."/>
            <person name="Cheng J.-F."/>
            <person name="Hugenholtz P."/>
            <person name="Woyke T."/>
            <person name="Wu D."/>
            <person name="Tindall B."/>
            <person name="Pomrenke H."/>
            <person name="Brambilla E."/>
            <person name="Klenk H.-P."/>
            <person name="Eisen J.A."/>
        </authorList>
    </citation>
    <scope>NUCLEOTIDE SEQUENCE [LARGE SCALE GENOMIC DNA]</scope>
    <source>
        <strain evidence="3 4">DSM 17448</strain>
    </source>
</reference>
<dbReference type="InterPro" id="IPR024079">
    <property type="entry name" value="MetalloPept_cat_dom_sf"/>
</dbReference>
<sequence>MRKIYLSVLLLLMVMSVFAQTKAKPRHNDISPSNPDKIEFMKGKMIVCPGIFEDANTFVPMAKEVEEALKGQKARGAAAAKTTFIVTYNGFSPAAQRAFQAAVDIWANLISSPVPIRITATWRAIDSGNTGGTILGQASPADFTRNFPGQQRYNTWYPIALAEKIAGQELNSINDPDITAEFNSSAPWYLGTAAPGANQFDFTSVVLHELCHGLGFTASLRVNSTNGQWGFGTGSPFVYDHFVENGTAQLLINTANFANPSVPLKDQMTSDNLFYNSPTATNSNNGVKAKIYAPNTYQAGSSISHVNDATYPSGNPNSLMTASASLREIIRDPGPIVKGIFADMGWKGTSLLHTRVKNIENTVSKVTIKATITSDTTLVAGSAKVFYTENDTLMTNAKPLNLVRIGNTNDYSVDVPITKTPSIIRYYLVVEDDYKRKNTAPAEAPTKGYYGFSVGNADVTAPFVTTNPPTVVPTNGLVDIFANIEDNFEHGIDTVYVEYKLNGVDQKPFGVKKYNPLTDDKAYSQGRNDAFSYLAKTPFGSLKQNDRVLYRIVAIDKSKNKNKTVLPAYLNTPGTNVVPTPDYYEFIVSDLKTQTPVTVYLNTFDTANDDIAGIGGWGIAQPTGFTNGALHSAHPYKNGGNEDLQSNTIALLRIPIQLKQDLDSATITFDEVALVEPGESGSTFGDSNFYDYVVVEGSYDGGASWIPFEDGYDASRDASWEKAFNSAGVNGTFIGADGKSYQSSDSRGTATSALFKTHTIKMLSSGDFAAGDVVLIRFRLFADELTYGWGWVIDNLKVQVPPPPPVLATEQSAERVLTLTPNPSPDEILISTNLAKPGRVKMEVLSSKGVKVMEREFLPEVNTFNQKIDLRDLTVGTYMVRLYTENGVVVKRFVVNK</sequence>
<organism evidence="3 4">
    <name type="scientific">Emticicia oligotrophica (strain DSM 17448 / CIP 109782 / MTCC 6937 / GPTSA100-15)</name>
    <dbReference type="NCBI Taxonomy" id="929562"/>
    <lineage>
        <taxon>Bacteria</taxon>
        <taxon>Pseudomonadati</taxon>
        <taxon>Bacteroidota</taxon>
        <taxon>Cytophagia</taxon>
        <taxon>Cytophagales</taxon>
        <taxon>Leadbetterellaceae</taxon>
        <taxon>Emticicia</taxon>
    </lineage>
</organism>
<dbReference type="Pfam" id="PF18962">
    <property type="entry name" value="Por_Secre_tail"/>
    <property type="match status" value="1"/>
</dbReference>
<evidence type="ECO:0000313" key="3">
    <source>
        <dbReference type="EMBL" id="AFK03451.1"/>
    </source>
</evidence>
<accession>A0ABN4AM74</accession>
<proteinExistence type="predicted"/>
<evidence type="ECO:0000256" key="1">
    <source>
        <dbReference type="SAM" id="SignalP"/>
    </source>
</evidence>
<dbReference type="Proteomes" id="UP000002875">
    <property type="component" value="Chromosome"/>
</dbReference>